<feature type="transmembrane region" description="Helical" evidence="9">
    <location>
        <begin position="649"/>
        <end position="669"/>
    </location>
</feature>
<dbReference type="Gene3D" id="2.130.10.10">
    <property type="entry name" value="YVTN repeat-like/Quinoprotein amine dehydrogenase"/>
    <property type="match status" value="1"/>
</dbReference>
<dbReference type="GO" id="GO:0016020">
    <property type="term" value="C:membrane"/>
    <property type="evidence" value="ECO:0007669"/>
    <property type="project" value="UniProtKB-SubCell"/>
</dbReference>
<dbReference type="SUPFAM" id="SSF81340">
    <property type="entry name" value="Clc chloride channel"/>
    <property type="match status" value="1"/>
</dbReference>
<reference evidence="13 14" key="2">
    <citation type="submission" date="2018-07" db="EMBL/GenBank/DDBJ databases">
        <title>Genome sequencing of oomycete isolates from Chile give support for New Zealand origin for Phytophthora kernoviae and make available the first Nothophytophthora sp. genome.</title>
        <authorList>
            <person name="Studholme D.J."/>
            <person name="Sanfuentes E."/>
            <person name="Panda P."/>
            <person name="Hill R."/>
            <person name="Sambles C."/>
            <person name="Grant M."/>
            <person name="Williams N.M."/>
            <person name="Mcdougal R.L."/>
        </authorList>
    </citation>
    <scope>NUCLEOTIDE SEQUENCE [LARGE SCALE GENOMIC DNA]</scope>
    <source>
        <strain evidence="11">Chile2</strain>
        <strain evidence="12">Chile4</strain>
    </source>
</reference>
<dbReference type="PANTHER" id="PTHR45720">
    <property type="entry name" value="CHLORIDE CHANNEL PROTEIN 2"/>
    <property type="match status" value="1"/>
</dbReference>
<dbReference type="InterPro" id="IPR050970">
    <property type="entry name" value="Cl_channel_volt-gated"/>
</dbReference>
<dbReference type="InterPro" id="IPR001807">
    <property type="entry name" value="ClC"/>
</dbReference>
<dbReference type="PROSITE" id="PS50082">
    <property type="entry name" value="WD_REPEATS_2"/>
    <property type="match status" value="2"/>
</dbReference>
<feature type="transmembrane region" description="Helical" evidence="9">
    <location>
        <begin position="689"/>
        <end position="708"/>
    </location>
</feature>
<feature type="region of interest" description="Disordered" evidence="8">
    <location>
        <begin position="1"/>
        <end position="45"/>
    </location>
</feature>
<comment type="subcellular location">
    <subcellularLocation>
        <location evidence="1">Membrane</location>
        <topology evidence="1">Multi-pass membrane protein</topology>
    </subcellularLocation>
</comment>
<evidence type="ECO:0000256" key="6">
    <source>
        <dbReference type="ARBA" id="ARBA00023136"/>
    </source>
</evidence>
<comment type="caution">
    <text evidence="12">The sequence shown here is derived from an EMBL/GenBank/DDBJ whole genome shotgun (WGS) entry which is preliminary data.</text>
</comment>
<organism evidence="12 13">
    <name type="scientific">Phytophthora kernoviae</name>
    <dbReference type="NCBI Taxonomy" id="325452"/>
    <lineage>
        <taxon>Eukaryota</taxon>
        <taxon>Sar</taxon>
        <taxon>Stramenopiles</taxon>
        <taxon>Oomycota</taxon>
        <taxon>Peronosporomycetes</taxon>
        <taxon>Peronosporales</taxon>
        <taxon>Peronosporaceae</taxon>
        <taxon>Phytophthora</taxon>
    </lineage>
</organism>
<evidence type="ECO:0000313" key="13">
    <source>
        <dbReference type="Proteomes" id="UP000285624"/>
    </source>
</evidence>
<dbReference type="PROSITE" id="PS50294">
    <property type="entry name" value="WD_REPEATS_REGION"/>
    <property type="match status" value="1"/>
</dbReference>
<evidence type="ECO:0000256" key="5">
    <source>
        <dbReference type="ARBA" id="ARBA00022989"/>
    </source>
</evidence>
<feature type="non-terminal residue" evidence="12">
    <location>
        <position position="709"/>
    </location>
</feature>
<evidence type="ECO:0000313" key="14">
    <source>
        <dbReference type="Proteomes" id="UP000285883"/>
    </source>
</evidence>
<protein>
    <submittedName>
        <fullName evidence="12">Uncharacterized protein</fullName>
    </submittedName>
</protein>
<dbReference type="SUPFAM" id="SSF50978">
    <property type="entry name" value="WD40 repeat-like"/>
    <property type="match status" value="1"/>
</dbReference>
<dbReference type="InterPro" id="IPR015943">
    <property type="entry name" value="WD40/YVTN_repeat-like_dom_sf"/>
</dbReference>
<name>A0A421GSK2_9STRA</name>
<dbReference type="Gene3D" id="1.10.3080.10">
    <property type="entry name" value="Clc chloride channel"/>
    <property type="match status" value="1"/>
</dbReference>
<dbReference type="PROSITE" id="PS00678">
    <property type="entry name" value="WD_REPEATS_1"/>
    <property type="match status" value="1"/>
</dbReference>
<evidence type="ECO:0000313" key="10">
    <source>
        <dbReference type="EMBL" id="KAG2525657.1"/>
    </source>
</evidence>
<keyword evidence="4" id="KW-0677">Repeat</keyword>
<keyword evidence="3 9" id="KW-0812">Transmembrane</keyword>
<dbReference type="InterPro" id="IPR019775">
    <property type="entry name" value="WD40_repeat_CS"/>
</dbReference>
<dbReference type="InterPro" id="IPR036322">
    <property type="entry name" value="WD40_repeat_dom_sf"/>
</dbReference>
<dbReference type="Proteomes" id="UP000285624">
    <property type="component" value="Unassembled WGS sequence"/>
</dbReference>
<evidence type="ECO:0000256" key="4">
    <source>
        <dbReference type="ARBA" id="ARBA00022737"/>
    </source>
</evidence>
<dbReference type="PRINTS" id="PR00762">
    <property type="entry name" value="CLCHANNEL"/>
</dbReference>
<dbReference type="EMBL" id="JPWV03000089">
    <property type="protein sequence ID" value="KAG2525657.1"/>
    <property type="molecule type" value="Genomic_DNA"/>
</dbReference>
<proteinExistence type="predicted"/>
<dbReference type="GO" id="GO:0005247">
    <property type="term" value="F:voltage-gated chloride channel activity"/>
    <property type="evidence" value="ECO:0007669"/>
    <property type="project" value="TreeGrafter"/>
</dbReference>
<feature type="transmembrane region" description="Helical" evidence="9">
    <location>
        <begin position="510"/>
        <end position="532"/>
    </location>
</feature>
<reference evidence="10" key="1">
    <citation type="journal article" date="2015" name="Genom Data">
        <title>Genome sequences of six Phytophthora species associated with forests in New Zealand.</title>
        <authorList>
            <person name="Studholme D.J."/>
            <person name="McDougal R.L."/>
            <person name="Sambles C."/>
            <person name="Hansen E."/>
            <person name="Hardy G."/>
            <person name="Grant M."/>
            <person name="Ganley R.J."/>
            <person name="Williams N.M."/>
        </authorList>
    </citation>
    <scope>NUCLEOTIDE SEQUENCE</scope>
    <source>
        <strain evidence="10">NZFS 2646</strain>
    </source>
</reference>
<keyword evidence="6 9" id="KW-0472">Membrane</keyword>
<dbReference type="SMART" id="SM00320">
    <property type="entry name" value="WD40"/>
    <property type="match status" value="2"/>
</dbReference>
<dbReference type="EMBL" id="MAYM02001248">
    <property type="protein sequence ID" value="RLN21294.1"/>
    <property type="molecule type" value="Genomic_DNA"/>
</dbReference>
<dbReference type="InterPro" id="IPR014743">
    <property type="entry name" value="Cl-channel_core"/>
</dbReference>
<dbReference type="PANTHER" id="PTHR45720:SF10">
    <property type="entry name" value="CHLORIDE CHANNEL PROTEIN 2"/>
    <property type="match status" value="1"/>
</dbReference>
<feature type="repeat" description="WD" evidence="7">
    <location>
        <begin position="404"/>
        <end position="427"/>
    </location>
</feature>
<evidence type="ECO:0000256" key="2">
    <source>
        <dbReference type="ARBA" id="ARBA00022574"/>
    </source>
</evidence>
<keyword evidence="5 9" id="KW-1133">Transmembrane helix</keyword>
<feature type="compositionally biased region" description="Polar residues" evidence="8">
    <location>
        <begin position="35"/>
        <end position="45"/>
    </location>
</feature>
<dbReference type="AlphaFoldDB" id="A0A421GSK2"/>
<dbReference type="Proteomes" id="UP000785171">
    <property type="component" value="Unassembled WGS sequence"/>
</dbReference>
<evidence type="ECO:0000313" key="11">
    <source>
        <dbReference type="EMBL" id="RLN21294.1"/>
    </source>
</evidence>
<sequence>MSTSCADDGERKRCAGSDSTMAPPSHPQDADISRNEISSSEDASSTQNNRVKWARLLLRELYDLGFNDAAAALEREAAVQLCSPAMKRFQTLVNAQEWDSALELVTQKDGDWKLQMKSIQATREAGLLLLQRKYIELLLKREVKGALKTFQEEILPVYNPSEKEVKQLAELLLCQGVEEMKERAQMPWQDEQLRARIEGLVSPEEIIPEGALRRLVQDGPEMNLQAPQPMLTGQVTGECMEVLEKHTGDVWELAFSPDGKILASASSDGSVVLWELEFDTDPLYSNLSTENANDGSVAYQWSGRRALDIVVHPHESKVFVLVSGYEIRAYDIAHKTDEVFFKAEQLVSCIEISPSGRFLLINFVKQDQIVCLEIATVSIIAKYRGIREQRYVLRPCFGGTHCELVVSGSEDGKVYLWHRDSGKLLSDLDGHSSVVNVVLSVGSIASGKRADFATIRLETCQPHTWERATTVENFSKLVRGDQRLNEHALGQLCLQSLRVFKQLPNSPVTWLYLMILGSLAAVYGCGFFISPASDGSGIPTMRGLFAGVFQNPGDTLSFRTLVGKSLGTVISSSSGLSVGRAGPFTHIMAMIGYLMGKIPLFRRVNFGQENYNFIRAAVACGMTASFGSPLGGVLFSIEVTAKYYEIKCLWEGIICSSFCILVFHIITFLKSDVLFERTNFTGFDVDEELFAFVLLGVITGVSPLAFHVS</sequence>
<dbReference type="EMBL" id="MBDN02000100">
    <property type="protein sequence ID" value="RLN80749.1"/>
    <property type="molecule type" value="Genomic_DNA"/>
</dbReference>
<evidence type="ECO:0000256" key="1">
    <source>
        <dbReference type="ARBA" id="ARBA00004141"/>
    </source>
</evidence>
<gene>
    <name evidence="11" type="ORF">BBI17_006681</name>
    <name evidence="12" type="ORF">BBO99_00004272</name>
    <name evidence="10" type="ORF">JM16_004265</name>
</gene>
<evidence type="ECO:0000256" key="3">
    <source>
        <dbReference type="ARBA" id="ARBA00022692"/>
    </source>
</evidence>
<dbReference type="InterPro" id="IPR001680">
    <property type="entry name" value="WD40_rpt"/>
</dbReference>
<keyword evidence="2 7" id="KW-0853">WD repeat</keyword>
<evidence type="ECO:0000313" key="12">
    <source>
        <dbReference type="EMBL" id="RLN80749.1"/>
    </source>
</evidence>
<feature type="transmembrane region" description="Helical" evidence="9">
    <location>
        <begin position="581"/>
        <end position="601"/>
    </location>
</feature>
<keyword evidence="13" id="KW-1185">Reference proteome</keyword>
<reference evidence="10" key="3">
    <citation type="submission" date="2020-06" db="EMBL/GenBank/DDBJ databases">
        <authorList>
            <person name="Studholme D.J."/>
        </authorList>
    </citation>
    <scope>NUCLEOTIDE SEQUENCE</scope>
    <source>
        <strain evidence="10">NZFS 2646</strain>
    </source>
</reference>
<evidence type="ECO:0000256" key="9">
    <source>
        <dbReference type="SAM" id="Phobius"/>
    </source>
</evidence>
<dbReference type="Pfam" id="PF23627">
    <property type="entry name" value="LisH_WDR26"/>
    <property type="match status" value="1"/>
</dbReference>
<evidence type="ECO:0000256" key="8">
    <source>
        <dbReference type="SAM" id="MobiDB-lite"/>
    </source>
</evidence>
<dbReference type="STRING" id="325452.A0A421GSK2"/>
<dbReference type="Pfam" id="PF00654">
    <property type="entry name" value="Voltage_CLC"/>
    <property type="match status" value="1"/>
</dbReference>
<dbReference type="Pfam" id="PF00400">
    <property type="entry name" value="WD40"/>
    <property type="match status" value="1"/>
</dbReference>
<dbReference type="Proteomes" id="UP000285883">
    <property type="component" value="Unassembled WGS sequence"/>
</dbReference>
<accession>A0A421GSK2</accession>
<feature type="repeat" description="WD" evidence="7">
    <location>
        <begin position="243"/>
        <end position="277"/>
    </location>
</feature>
<evidence type="ECO:0000256" key="7">
    <source>
        <dbReference type="PROSITE-ProRule" id="PRU00221"/>
    </source>
</evidence>
<feature type="transmembrane region" description="Helical" evidence="9">
    <location>
        <begin position="613"/>
        <end position="637"/>
    </location>
</feature>